<feature type="domain" description="Peptidase S33 tripeptidyl aminopeptidase-like C-terminal" evidence="4">
    <location>
        <begin position="416"/>
        <end position="518"/>
    </location>
</feature>
<comment type="similarity">
    <text evidence="1">Belongs to the peptidase S33 family.</text>
</comment>
<dbReference type="OrthoDB" id="3252468at2"/>
<organism evidence="5 6">
    <name type="scientific">Labedella populi</name>
    <dbReference type="NCBI Taxonomy" id="2498850"/>
    <lineage>
        <taxon>Bacteria</taxon>
        <taxon>Bacillati</taxon>
        <taxon>Actinomycetota</taxon>
        <taxon>Actinomycetes</taxon>
        <taxon>Micrococcales</taxon>
        <taxon>Microbacteriaceae</taxon>
        <taxon>Labedella</taxon>
    </lineage>
</organism>
<dbReference type="SUPFAM" id="SSF53474">
    <property type="entry name" value="alpha/beta-Hydrolases"/>
    <property type="match status" value="1"/>
</dbReference>
<dbReference type="InterPro" id="IPR029058">
    <property type="entry name" value="AB_hydrolase_fold"/>
</dbReference>
<keyword evidence="3 5" id="KW-0378">Hydrolase</keyword>
<reference evidence="5 6" key="1">
    <citation type="submission" date="2018-12" db="EMBL/GenBank/DDBJ databases">
        <authorList>
            <person name="Li F."/>
        </authorList>
    </citation>
    <scope>NUCLEOTIDE SEQUENCE [LARGE SCALE GENOMIC DNA]</scope>
    <source>
        <strain evidence="5 6">8H24J-4-2</strain>
    </source>
</reference>
<protein>
    <submittedName>
        <fullName evidence="5">Alpha/beta hydrolase</fullName>
    </submittedName>
</protein>
<evidence type="ECO:0000256" key="1">
    <source>
        <dbReference type="ARBA" id="ARBA00010088"/>
    </source>
</evidence>
<gene>
    <name evidence="5" type="ORF">ELQ92_04390</name>
</gene>
<evidence type="ECO:0000256" key="3">
    <source>
        <dbReference type="ARBA" id="ARBA00022801"/>
    </source>
</evidence>
<keyword evidence="2" id="KW-0732">Signal</keyword>
<comment type="caution">
    <text evidence="5">The sequence shown here is derived from an EMBL/GenBank/DDBJ whole genome shotgun (WGS) entry which is preliminary data.</text>
</comment>
<proteinExistence type="inferred from homology"/>
<evidence type="ECO:0000256" key="2">
    <source>
        <dbReference type="ARBA" id="ARBA00022729"/>
    </source>
</evidence>
<dbReference type="Proteomes" id="UP000288603">
    <property type="component" value="Unassembled WGS sequence"/>
</dbReference>
<sequence length="519" mass="55197">MTRIRRRTLLTIGALATAVALTLTGCVTAFFPDGGGSGGASTPAPVTDDLAGDLVPFYEQQLAWESCEGEGFECATVAAPMDWENPADGDIELSIVRQRATGGDPIGSLLLNPGGPGASGVDLVADSVDFAAGEPLQRDFDIVGFDPRGVERSTPVRCLDAEDMDAYLYDLPTAEKGSDAWIAEITDSSARFGAACAAKTGESLEFVTTVNAARDLDLLRAVLGDDELYYLGYSYGTFLGATYAELYPERAGRLVLDGAIDPSASITDVNVAQSKGFESALAAYLEDCLDGTDCPFSGTVDEAKQDITALLSSVEQSPLPASDGRQLGTSTLVTAIIYPLYSAASWPYLSQMFEQVMSGDPTYAFYFADQYNGRDEDGEYLNNQTEAFSAYNCRDYTFDPDVETMRANAEELAAVAPVIGPYMGYGDIGCSAWPYPEQADRDEIHAEGAAPIMVVGTTNDPATPYQWAEALAEQLESGFLVTYEGEGHTAYNKGSDCVNAAVEAFLVDGTVPQEGLTCD</sequence>
<accession>A0A3S4CF02</accession>
<dbReference type="InterPro" id="IPR013595">
    <property type="entry name" value="Pept_S33_TAP-like_C"/>
</dbReference>
<dbReference type="RefSeq" id="WP_128497726.1">
    <property type="nucleotide sequence ID" value="NZ_RZNC01000001.1"/>
</dbReference>
<dbReference type="GO" id="GO:0016787">
    <property type="term" value="F:hydrolase activity"/>
    <property type="evidence" value="ECO:0007669"/>
    <property type="project" value="UniProtKB-KW"/>
</dbReference>
<dbReference type="InterPro" id="IPR051601">
    <property type="entry name" value="Serine_prot/Carboxylest_S33"/>
</dbReference>
<dbReference type="PANTHER" id="PTHR43248">
    <property type="entry name" value="2-SUCCINYL-6-HYDROXY-2,4-CYCLOHEXADIENE-1-CARBOXYLATE SYNTHASE"/>
    <property type="match status" value="1"/>
</dbReference>
<evidence type="ECO:0000259" key="4">
    <source>
        <dbReference type="Pfam" id="PF08386"/>
    </source>
</evidence>
<evidence type="ECO:0000313" key="6">
    <source>
        <dbReference type="Proteomes" id="UP000288603"/>
    </source>
</evidence>
<dbReference type="EMBL" id="RZNC01000001">
    <property type="protein sequence ID" value="RWZ68458.1"/>
    <property type="molecule type" value="Genomic_DNA"/>
</dbReference>
<dbReference type="PROSITE" id="PS51257">
    <property type="entry name" value="PROKAR_LIPOPROTEIN"/>
    <property type="match status" value="1"/>
</dbReference>
<keyword evidence="6" id="KW-1185">Reference proteome</keyword>
<evidence type="ECO:0000313" key="5">
    <source>
        <dbReference type="EMBL" id="RWZ68458.1"/>
    </source>
</evidence>
<name>A0A3S4CF02_9MICO</name>
<dbReference type="AlphaFoldDB" id="A0A3S4CF02"/>
<dbReference type="Pfam" id="PF08386">
    <property type="entry name" value="Abhydrolase_4"/>
    <property type="match status" value="1"/>
</dbReference>
<dbReference type="Gene3D" id="3.40.50.1820">
    <property type="entry name" value="alpha/beta hydrolase"/>
    <property type="match status" value="1"/>
</dbReference>
<dbReference type="PANTHER" id="PTHR43248:SF29">
    <property type="entry name" value="TRIPEPTIDYL AMINOPEPTIDASE"/>
    <property type="match status" value="1"/>
</dbReference>